<evidence type="ECO:0000256" key="3">
    <source>
        <dbReference type="ARBA" id="ARBA00022634"/>
    </source>
</evidence>
<dbReference type="InterPro" id="IPR004013">
    <property type="entry name" value="PHP_dom"/>
</dbReference>
<dbReference type="RefSeq" id="WP_146937705.1">
    <property type="nucleotide sequence ID" value="NZ_BJXW01000016.1"/>
</dbReference>
<evidence type="ECO:0000256" key="4">
    <source>
        <dbReference type="ARBA" id="ARBA00022679"/>
    </source>
</evidence>
<dbReference type="GO" id="GO:0005829">
    <property type="term" value="C:cytosol"/>
    <property type="evidence" value="ECO:0007669"/>
    <property type="project" value="TreeGrafter"/>
</dbReference>
<dbReference type="PIRSF" id="PIRSF005047">
    <property type="entry name" value="UCP005047_YshC"/>
    <property type="match status" value="1"/>
</dbReference>
<evidence type="ECO:0000256" key="7">
    <source>
        <dbReference type="ARBA" id="ARBA00022932"/>
    </source>
</evidence>
<evidence type="ECO:0000256" key="5">
    <source>
        <dbReference type="ARBA" id="ARBA00022695"/>
    </source>
</evidence>
<dbReference type="EMBL" id="BJXW01000016">
    <property type="protein sequence ID" value="GEN31472.1"/>
    <property type="molecule type" value="Genomic_DNA"/>
</dbReference>
<dbReference type="GO" id="GO:0042578">
    <property type="term" value="F:phosphoric ester hydrolase activity"/>
    <property type="evidence" value="ECO:0007669"/>
    <property type="project" value="TreeGrafter"/>
</dbReference>
<keyword evidence="12" id="KW-0269">Exonuclease</keyword>
<dbReference type="Pfam" id="PF14791">
    <property type="entry name" value="DNA_pol_B_thumb"/>
    <property type="match status" value="1"/>
</dbReference>
<dbReference type="SUPFAM" id="SSF81301">
    <property type="entry name" value="Nucleotidyltransferase"/>
    <property type="match status" value="1"/>
</dbReference>
<dbReference type="PANTHER" id="PTHR36928">
    <property type="entry name" value="PHOSPHATASE YCDX-RELATED"/>
    <property type="match status" value="1"/>
</dbReference>
<dbReference type="GO" id="GO:0003677">
    <property type="term" value="F:DNA binding"/>
    <property type="evidence" value="ECO:0007669"/>
    <property type="project" value="InterPro"/>
</dbReference>
<dbReference type="PANTHER" id="PTHR36928:SF1">
    <property type="entry name" value="PHOSPHATASE YCDX-RELATED"/>
    <property type="match status" value="1"/>
</dbReference>
<evidence type="ECO:0000259" key="10">
    <source>
        <dbReference type="SMART" id="SM00481"/>
    </source>
</evidence>
<evidence type="ECO:0000313" key="13">
    <source>
        <dbReference type="Proteomes" id="UP000321491"/>
    </source>
</evidence>
<comment type="caution">
    <text evidence="12">The sequence shown here is derived from an EMBL/GenBank/DDBJ whole genome shotgun (WGS) entry which is preliminary data.</text>
</comment>
<keyword evidence="4" id="KW-0808">Transferase</keyword>
<dbReference type="InterPro" id="IPR029398">
    <property type="entry name" value="PolB_thumb"/>
</dbReference>
<dbReference type="AlphaFoldDB" id="A0A511V2B5"/>
<protein>
    <recommendedName>
        <fullName evidence="2">DNA-directed DNA polymerase</fullName>
        <ecNumber evidence="2">2.7.7.7</ecNumber>
    </recommendedName>
</protein>
<dbReference type="FunFam" id="3.20.20.140:FF:000047">
    <property type="entry name" value="PHP domain-containing protein"/>
    <property type="match status" value="1"/>
</dbReference>
<dbReference type="InterPro" id="IPR003141">
    <property type="entry name" value="Pol/His_phosphatase_N"/>
</dbReference>
<feature type="domain" description="Helix-hairpin-helix DNA-binding motif class 1" evidence="9">
    <location>
        <begin position="125"/>
        <end position="144"/>
    </location>
</feature>
<keyword evidence="7" id="KW-0239">DNA-directed DNA polymerase</keyword>
<comment type="cofactor">
    <cofactor evidence="1">
        <name>Mg(2+)</name>
        <dbReference type="ChEBI" id="CHEBI:18420"/>
    </cofactor>
</comment>
<dbReference type="GO" id="GO:0004527">
    <property type="term" value="F:exonuclease activity"/>
    <property type="evidence" value="ECO:0007669"/>
    <property type="project" value="UniProtKB-KW"/>
</dbReference>
<dbReference type="Gene3D" id="3.30.210.10">
    <property type="entry name" value="DNA polymerase, thumb domain"/>
    <property type="match status" value="1"/>
</dbReference>
<feature type="domain" description="Helix-hairpin-helix DNA-binding motif class 1" evidence="9">
    <location>
        <begin position="90"/>
        <end position="109"/>
    </location>
</feature>
<dbReference type="Gene3D" id="1.10.150.20">
    <property type="entry name" value="5' to 3' exonuclease, C-terminal subdomain"/>
    <property type="match status" value="1"/>
</dbReference>
<organism evidence="12 13">
    <name type="scientific">Cerasibacillus quisquiliarum</name>
    <dbReference type="NCBI Taxonomy" id="227865"/>
    <lineage>
        <taxon>Bacteria</taxon>
        <taxon>Bacillati</taxon>
        <taxon>Bacillota</taxon>
        <taxon>Bacilli</taxon>
        <taxon>Bacillales</taxon>
        <taxon>Bacillaceae</taxon>
        <taxon>Cerasibacillus</taxon>
    </lineage>
</organism>
<dbReference type="NCBIfam" id="NF006375">
    <property type="entry name" value="PRK08609.1"/>
    <property type="match status" value="1"/>
</dbReference>
<gene>
    <name evidence="12" type="ORF">CQU01_17100</name>
</gene>
<proteinExistence type="predicted"/>
<keyword evidence="13" id="KW-1185">Reference proteome</keyword>
<keyword evidence="3" id="KW-0237">DNA synthesis</keyword>
<dbReference type="Gene3D" id="3.30.460.10">
    <property type="entry name" value="Beta Polymerase, domain 2"/>
    <property type="match status" value="1"/>
</dbReference>
<dbReference type="Pfam" id="PF14716">
    <property type="entry name" value="HHH_8"/>
    <property type="match status" value="1"/>
</dbReference>
<dbReference type="InterPro" id="IPR043519">
    <property type="entry name" value="NT_sf"/>
</dbReference>
<dbReference type="SMART" id="SM00483">
    <property type="entry name" value="POLXc"/>
    <property type="match status" value="1"/>
</dbReference>
<evidence type="ECO:0000259" key="9">
    <source>
        <dbReference type="SMART" id="SM00278"/>
    </source>
</evidence>
<evidence type="ECO:0000259" key="11">
    <source>
        <dbReference type="SMART" id="SM00483"/>
    </source>
</evidence>
<dbReference type="CDD" id="cd00141">
    <property type="entry name" value="NT_POLXc"/>
    <property type="match status" value="1"/>
</dbReference>
<dbReference type="Proteomes" id="UP000321491">
    <property type="component" value="Unassembled WGS sequence"/>
</dbReference>
<dbReference type="SMART" id="SM00278">
    <property type="entry name" value="HhH1"/>
    <property type="match status" value="3"/>
</dbReference>
<dbReference type="GO" id="GO:0006281">
    <property type="term" value="P:DNA repair"/>
    <property type="evidence" value="ECO:0007669"/>
    <property type="project" value="InterPro"/>
</dbReference>
<evidence type="ECO:0000256" key="1">
    <source>
        <dbReference type="ARBA" id="ARBA00001946"/>
    </source>
</evidence>
<keyword evidence="12" id="KW-0378">Hydrolase</keyword>
<evidence type="ECO:0000313" key="12">
    <source>
        <dbReference type="EMBL" id="GEN31472.1"/>
    </source>
</evidence>
<evidence type="ECO:0000256" key="6">
    <source>
        <dbReference type="ARBA" id="ARBA00022705"/>
    </source>
</evidence>
<dbReference type="SUPFAM" id="SSF89550">
    <property type="entry name" value="PHP domain-like"/>
    <property type="match status" value="1"/>
</dbReference>
<dbReference type="CDD" id="cd07436">
    <property type="entry name" value="PHP_PolX"/>
    <property type="match status" value="1"/>
</dbReference>
<dbReference type="Pfam" id="PF02811">
    <property type="entry name" value="PHP"/>
    <property type="match status" value="1"/>
</dbReference>
<dbReference type="Gene3D" id="3.20.20.140">
    <property type="entry name" value="Metal-dependent hydrolases"/>
    <property type="match status" value="1"/>
</dbReference>
<dbReference type="SUPFAM" id="SSF47802">
    <property type="entry name" value="DNA polymerase beta, N-terminal domain-like"/>
    <property type="match status" value="1"/>
</dbReference>
<dbReference type="InterPro" id="IPR037160">
    <property type="entry name" value="DNA_Pol_thumb_sf"/>
</dbReference>
<comment type="catalytic activity">
    <reaction evidence="8">
        <text>DNA(n) + a 2'-deoxyribonucleoside 5'-triphosphate = DNA(n+1) + diphosphate</text>
        <dbReference type="Rhea" id="RHEA:22508"/>
        <dbReference type="Rhea" id="RHEA-COMP:17339"/>
        <dbReference type="Rhea" id="RHEA-COMP:17340"/>
        <dbReference type="ChEBI" id="CHEBI:33019"/>
        <dbReference type="ChEBI" id="CHEBI:61560"/>
        <dbReference type="ChEBI" id="CHEBI:173112"/>
        <dbReference type="EC" id="2.7.7.7"/>
    </reaction>
</comment>
<dbReference type="InterPro" id="IPR003583">
    <property type="entry name" value="Hlx-hairpin-Hlx_DNA-bd_motif"/>
</dbReference>
<evidence type="ECO:0000256" key="8">
    <source>
        <dbReference type="ARBA" id="ARBA00049244"/>
    </source>
</evidence>
<keyword evidence="5" id="KW-0548">Nucleotidyltransferase</keyword>
<dbReference type="GO" id="GO:0008270">
    <property type="term" value="F:zinc ion binding"/>
    <property type="evidence" value="ECO:0007669"/>
    <property type="project" value="TreeGrafter"/>
</dbReference>
<dbReference type="OrthoDB" id="9808747at2"/>
<keyword evidence="6" id="KW-0235">DNA replication</keyword>
<dbReference type="SMART" id="SM00481">
    <property type="entry name" value="POLIIIAc"/>
    <property type="match status" value="1"/>
</dbReference>
<dbReference type="InterPro" id="IPR027421">
    <property type="entry name" value="DNA_pol_lamdba_lyase_dom_sf"/>
</dbReference>
<dbReference type="InterPro" id="IPR022311">
    <property type="entry name" value="PolX-like"/>
</dbReference>
<feature type="domain" description="Polymerase/histidinol phosphatase N-terminal" evidence="10">
    <location>
        <begin position="338"/>
        <end position="417"/>
    </location>
</feature>
<name>A0A511V2B5_9BACI</name>
<sequence length="572" mass="64764">MAKNKKDVIQLLEKIALYLEIKGENPFKISAYRRAAAALEADARSLSEIEDFTSIKGIGKGTNAVIVEYLLEGHSETLAELEREIPKGLLSLLNVPGLGGKTLAKFYQELGVTDEASLKKAILDKKIEKLPGFGEKSAQNILHALEQANKRPERFPIATVLPIANRLSKYLENGPHIQKFSVAGSLRRLEEMIRDIDFIIATDKPEKVRNYLLNMDGIQKVIASGNTKVSVILEDSLGIQVDFRLVKEAEFPTTLHHFTGSKEHNVAMRQLAKARGEKINEYGVEIENTKELLTFPSERAFFNHFGLHEIPPEVRQNKGEIEAFTKEVPVLNVCDIKGDLHMHTTWSDGAHSLEEMVESARKRGYEYIAITDHSKSLFVANGLNEKRLRMQREEIEKLNETYTDIHIFAGVEMDILPDGRLDFSNEFLKEMDFVIGAIHSSFQQSEDKIMYRLLQALENPYVSLIAHPTGRLIGRRPGYRLDLKRLIEAAAETGTALEINSNPHRFDLSAKWTRIAKENGVKIAINTDAHKQDTLDDIKYGVGIARKGWLQKEDVLNTWSKDKLMRFINKKR</sequence>
<dbReference type="InterPro" id="IPR016195">
    <property type="entry name" value="Pol/histidinol_Pase-like"/>
</dbReference>
<dbReference type="InterPro" id="IPR047967">
    <property type="entry name" value="PolX_PHP"/>
</dbReference>
<reference evidence="12 13" key="1">
    <citation type="submission" date="2019-07" db="EMBL/GenBank/DDBJ databases">
        <title>Whole genome shotgun sequence of Cerasibacillus quisquiliarum NBRC 102429.</title>
        <authorList>
            <person name="Hosoyama A."/>
            <person name="Uohara A."/>
            <person name="Ohji S."/>
            <person name="Ichikawa N."/>
        </authorList>
    </citation>
    <scope>NUCLEOTIDE SEQUENCE [LARGE SCALE GENOMIC DNA]</scope>
    <source>
        <strain evidence="12 13">NBRC 102429</strain>
    </source>
</reference>
<dbReference type="EC" id="2.7.7.7" evidence="2"/>
<accession>A0A511V2B5</accession>
<feature type="domain" description="Helix-hairpin-helix DNA-binding motif class 1" evidence="9">
    <location>
        <begin position="50"/>
        <end position="69"/>
    </location>
</feature>
<dbReference type="Gene3D" id="1.10.150.110">
    <property type="entry name" value="DNA polymerase beta, N-terminal domain-like"/>
    <property type="match status" value="1"/>
</dbReference>
<dbReference type="InterPro" id="IPR002054">
    <property type="entry name" value="DNA-dir_DNA_pol_X"/>
</dbReference>
<dbReference type="InterPro" id="IPR010996">
    <property type="entry name" value="HHH_MUS81"/>
</dbReference>
<evidence type="ECO:0000256" key="2">
    <source>
        <dbReference type="ARBA" id="ARBA00012417"/>
    </source>
</evidence>
<dbReference type="GO" id="GO:0003887">
    <property type="term" value="F:DNA-directed DNA polymerase activity"/>
    <property type="evidence" value="ECO:0007669"/>
    <property type="project" value="UniProtKB-KW"/>
</dbReference>
<dbReference type="Pfam" id="PF14520">
    <property type="entry name" value="HHH_5"/>
    <property type="match status" value="1"/>
</dbReference>
<keyword evidence="12" id="KW-0540">Nuclease</keyword>
<dbReference type="InterPro" id="IPR050243">
    <property type="entry name" value="PHP_phosphatase"/>
</dbReference>
<feature type="domain" description="DNA-directed DNA polymerase X" evidence="11">
    <location>
        <begin position="2"/>
        <end position="316"/>
    </location>
</feature>